<protein>
    <submittedName>
        <fullName evidence="2">Nuclear transport factor 2 family protein</fullName>
    </submittedName>
</protein>
<evidence type="ECO:0000259" key="1">
    <source>
        <dbReference type="Pfam" id="PF12680"/>
    </source>
</evidence>
<dbReference type="Pfam" id="PF12680">
    <property type="entry name" value="SnoaL_2"/>
    <property type="match status" value="1"/>
</dbReference>
<dbReference type="Gene3D" id="3.10.450.50">
    <property type="match status" value="1"/>
</dbReference>
<keyword evidence="3" id="KW-1185">Reference proteome</keyword>
<dbReference type="Proteomes" id="UP001595710">
    <property type="component" value="Unassembled WGS sequence"/>
</dbReference>
<feature type="domain" description="SnoaL-like" evidence="1">
    <location>
        <begin position="9"/>
        <end position="113"/>
    </location>
</feature>
<comment type="caution">
    <text evidence="2">The sequence shown here is derived from an EMBL/GenBank/DDBJ whole genome shotgun (WGS) entry which is preliminary data.</text>
</comment>
<evidence type="ECO:0000313" key="2">
    <source>
        <dbReference type="EMBL" id="MFC3702759.1"/>
    </source>
</evidence>
<dbReference type="EMBL" id="JBHRYN010000020">
    <property type="protein sequence ID" value="MFC3702759.1"/>
    <property type="molecule type" value="Genomic_DNA"/>
</dbReference>
<name>A0ABV7WWM6_9GAMM</name>
<dbReference type="SUPFAM" id="SSF54427">
    <property type="entry name" value="NTF2-like"/>
    <property type="match status" value="1"/>
</dbReference>
<reference evidence="3" key="1">
    <citation type="journal article" date="2019" name="Int. J. Syst. Evol. Microbiol.">
        <title>The Global Catalogue of Microorganisms (GCM) 10K type strain sequencing project: providing services to taxonomists for standard genome sequencing and annotation.</title>
        <authorList>
            <consortium name="The Broad Institute Genomics Platform"/>
            <consortium name="The Broad Institute Genome Sequencing Center for Infectious Disease"/>
            <person name="Wu L."/>
            <person name="Ma J."/>
        </authorList>
    </citation>
    <scope>NUCLEOTIDE SEQUENCE [LARGE SCALE GENOMIC DNA]</scope>
    <source>
        <strain evidence="3">CECT 8288</strain>
    </source>
</reference>
<evidence type="ECO:0000313" key="3">
    <source>
        <dbReference type="Proteomes" id="UP001595710"/>
    </source>
</evidence>
<dbReference type="InterPro" id="IPR037401">
    <property type="entry name" value="SnoaL-like"/>
</dbReference>
<sequence length="141" mass="16952">MQTIIERLQRTYNCLNKENIDSDLLDQLYTDDILFQDPLHQFQSLSKLRDYFKRLYKNVDHISFNYQDVEANDREAFVTWSMTFLNRNFNKGNPVTVEGISHLKFRDGKISSHRDYFDSTHMIFDHIPLMGRIIRMIKNKL</sequence>
<accession>A0ABV7WWM6</accession>
<proteinExistence type="predicted"/>
<organism evidence="2 3">
    <name type="scientific">Reinekea marina</name>
    <dbReference type="NCBI Taxonomy" id="1310421"/>
    <lineage>
        <taxon>Bacteria</taxon>
        <taxon>Pseudomonadati</taxon>
        <taxon>Pseudomonadota</taxon>
        <taxon>Gammaproteobacteria</taxon>
        <taxon>Oceanospirillales</taxon>
        <taxon>Saccharospirillaceae</taxon>
        <taxon>Reinekea</taxon>
    </lineage>
</organism>
<dbReference type="RefSeq" id="WP_290282106.1">
    <property type="nucleotide sequence ID" value="NZ_JAUFQI010000001.1"/>
</dbReference>
<dbReference type="InterPro" id="IPR032710">
    <property type="entry name" value="NTF2-like_dom_sf"/>
</dbReference>
<gene>
    <name evidence="2" type="ORF">ACFOND_14045</name>
</gene>